<dbReference type="SMART" id="SM00530">
    <property type="entry name" value="HTH_XRE"/>
    <property type="match status" value="1"/>
</dbReference>
<evidence type="ECO:0000313" key="3">
    <source>
        <dbReference type="EMBL" id="MFD1363071.1"/>
    </source>
</evidence>
<sequence>MSKNEKLILARKSKKLTQEQLANRLECKKTTISNWENGYSTPKLSVAFRIANILEKDVNSLFLNKGPNNSC</sequence>
<proteinExistence type="predicted"/>
<dbReference type="EMBL" id="JBHTNH010000029">
    <property type="protein sequence ID" value="MFD1363071.1"/>
    <property type="molecule type" value="Genomic_DNA"/>
</dbReference>
<keyword evidence="1" id="KW-0238">DNA-binding</keyword>
<dbReference type="PROSITE" id="PS50943">
    <property type="entry name" value="HTH_CROC1"/>
    <property type="match status" value="1"/>
</dbReference>
<evidence type="ECO:0000256" key="1">
    <source>
        <dbReference type="ARBA" id="ARBA00023125"/>
    </source>
</evidence>
<evidence type="ECO:0000313" key="4">
    <source>
        <dbReference type="Proteomes" id="UP001597178"/>
    </source>
</evidence>
<name>A0ABW3ZXI2_9BACI</name>
<protein>
    <submittedName>
        <fullName evidence="3">Helix-turn-helix transcriptional regulator</fullName>
    </submittedName>
</protein>
<dbReference type="PANTHER" id="PTHR46558">
    <property type="entry name" value="TRACRIPTIONAL REGULATORY PROTEIN-RELATED-RELATED"/>
    <property type="match status" value="1"/>
</dbReference>
<organism evidence="3 4">
    <name type="scientific">Lentibacillus salinarum</name>
    <dbReference type="NCBI Taxonomy" id="446820"/>
    <lineage>
        <taxon>Bacteria</taxon>
        <taxon>Bacillati</taxon>
        <taxon>Bacillota</taxon>
        <taxon>Bacilli</taxon>
        <taxon>Bacillales</taxon>
        <taxon>Bacillaceae</taxon>
        <taxon>Lentibacillus</taxon>
    </lineage>
</organism>
<dbReference type="InterPro" id="IPR010982">
    <property type="entry name" value="Lambda_DNA-bd_dom_sf"/>
</dbReference>
<dbReference type="InterPro" id="IPR001387">
    <property type="entry name" value="Cro/C1-type_HTH"/>
</dbReference>
<feature type="domain" description="HTH cro/C1-type" evidence="2">
    <location>
        <begin position="7"/>
        <end position="61"/>
    </location>
</feature>
<dbReference type="Gene3D" id="1.10.260.40">
    <property type="entry name" value="lambda repressor-like DNA-binding domains"/>
    <property type="match status" value="1"/>
</dbReference>
<dbReference type="SUPFAM" id="SSF47413">
    <property type="entry name" value="lambda repressor-like DNA-binding domains"/>
    <property type="match status" value="1"/>
</dbReference>
<dbReference type="RefSeq" id="WP_382402234.1">
    <property type="nucleotide sequence ID" value="NZ_JBHTNH010000029.1"/>
</dbReference>
<comment type="caution">
    <text evidence="3">The sequence shown here is derived from an EMBL/GenBank/DDBJ whole genome shotgun (WGS) entry which is preliminary data.</text>
</comment>
<keyword evidence="4" id="KW-1185">Reference proteome</keyword>
<dbReference type="PANTHER" id="PTHR46558:SF3">
    <property type="entry name" value="TRANSCRIPTIONAL REGULATOR"/>
    <property type="match status" value="1"/>
</dbReference>
<evidence type="ECO:0000259" key="2">
    <source>
        <dbReference type="PROSITE" id="PS50943"/>
    </source>
</evidence>
<dbReference type="Proteomes" id="UP001597178">
    <property type="component" value="Unassembled WGS sequence"/>
</dbReference>
<reference evidence="4" key="1">
    <citation type="journal article" date="2019" name="Int. J. Syst. Evol. Microbiol.">
        <title>The Global Catalogue of Microorganisms (GCM) 10K type strain sequencing project: providing services to taxonomists for standard genome sequencing and annotation.</title>
        <authorList>
            <consortium name="The Broad Institute Genomics Platform"/>
            <consortium name="The Broad Institute Genome Sequencing Center for Infectious Disease"/>
            <person name="Wu L."/>
            <person name="Ma J."/>
        </authorList>
    </citation>
    <scope>NUCLEOTIDE SEQUENCE [LARGE SCALE GENOMIC DNA]</scope>
    <source>
        <strain evidence="4">CCUG 54822</strain>
    </source>
</reference>
<gene>
    <name evidence="3" type="ORF">ACFQ4A_15590</name>
</gene>
<dbReference type="Pfam" id="PF01381">
    <property type="entry name" value="HTH_3"/>
    <property type="match status" value="1"/>
</dbReference>
<accession>A0ABW3ZXI2</accession>
<dbReference type="CDD" id="cd00093">
    <property type="entry name" value="HTH_XRE"/>
    <property type="match status" value="1"/>
</dbReference>